<protein>
    <submittedName>
        <fullName evidence="1">Uncharacterized protein</fullName>
    </submittedName>
</protein>
<keyword evidence="2" id="KW-1185">Reference proteome</keyword>
<name>A0ACC4B4P4_POPAL</name>
<evidence type="ECO:0000313" key="1">
    <source>
        <dbReference type="EMBL" id="KAL3573325.1"/>
    </source>
</evidence>
<gene>
    <name evidence="1" type="ORF">D5086_023938</name>
</gene>
<sequence length="1690" mass="188867">MSSSRPSHSSSNSARSRHSARIIAQTTVDAKLHADFEESGSSFDYSSSVRVTDSVGGDQPPRSDKVTTAYLHHIQKGKLIQPFGCLLALDEKTFKVIAYSENAPELLTMVSHAVPSVGEHPVLGIGTDIRTIFTAPSASALQKAMGFGDVSLLNPILVHCKTSGKPFYAIVHRVTGSLIIDFEPVKPYEVPMTAAGALQSYKLAAKAITRLQSLPSGSMERLCDTMVQEVLQDEKLPFDLTLCGSTLRAPHSCHLQYMENMNSIASLVMAVVVNDGDEDGDTPDSANPQKRKRLWGLVVCHNTSPRFVPFPLRYACEFLAQVFAIHVNKELELENQIVEKNILRTQTLLCDMLMRDAPLGLSTDSLYDAGYPGALALGDVVCGMAAVRITSKDMLFWFRSQTAAEIRWGGAKHEPGEKDDGRRMHPRSSFKAFLEVVKTRSLPWKDYEMDAIHSLQLILRNTFKDIETMDVDTKTIHARLSDLKIEGMQELEAVTSEMVRLIETATVPILAVDVDGLVNGWNTKISELTGLLVDKAIGKHLLTLVEDSSVDIVKRMLFLALQGKEEQNIQFEIKTHGSKSECGPICLVVNACASRDLHENVVGVCFVGQDITGQKMVMDKFTRIEGDYKAIVQNRNPLIPPIFGTDEFGWCSEWNPAMTNLTGWKREEVLDKMLLGEVFGLNMACCRLKNQEAFVNLGVVLNTAMTGLESEKVSFGFFARTGKYVECLLCVSKKLDREGAVTGVFCFLQLASQELQQALHVQRLSEQTALKRLKALAYLKKQIRNPLSGIIFSGKMMEGTELGAEQKELLHTSAQCQCQLSKILDDSDLDSIIEGYLDLEMVEFTLREVLVAATSQVMMKSNEKGIRIINDAAEEMMAETLYGDSIRLQQVLADFLLMSVNFTPSGGLLTVSASFSKDQLGQSVYLVHLELRIRHPGAGIPEALLDQMYGEDTDASVEGISLVISRKLVKLMNGDVRTPPLSVIAAAKVASLTLPPPTAADSASLPAFVFSNGLKVQGTYVLLRYIGRVAILYGQDPFQSSQIDQWLDYAPVLSVGSEFENACNFIDNYLQSRTFLVEHSLSIADIAIWSGLAGNGLRWESWRKSKKFPNLVRWFNSIFDEYSDALNEVISTYVGKKGSGKPAAAKPKGQQVVSRDNPEKGKASSRLSSSEIDLPDAEIGKVCLRFAPEPSGYLHIGHSKAALLNQYFAQRYKGQMIIRFDDTNPSKESNEFVHNLLKDIEALGIKYETVTHTSDYFPRLMEMAESLIRQGKAYVDDTPREQMQKERMDGIESKCRSNSVEENLKLWKEMIKGSERGLQCCVRGKLDMQDPNKSLRDPVYYRCNPVPHHRIGSKYKIYPTYDFACPFVDSVEGITHALRSSEYHDRNAQYDRIQADMGLRKVHIYEFSRLNMVYTILSKRHLRWFVENGRVDGWDDARFPTVQGIARRGLKIEALVQFILEQGASKNLNLMEWDKLWTINKKIIDPVCPRHTAVIEEQRVPLTLTNGPEQPFVRIIQRHKKYEGAGEKATTYTNRIWIDHADAESISVNEEITLMDWGNAIVKEIEKDQDGKVTHLSGVLHLEGSVKTTKLKLTWLPDTSELVNLTLVDFDYLITKKKLEEGESFLDVLNPSTKKETAALGDSNMRNLKRGEILQLERKGYFRCDAPFVRPSKPVVLFAIPDGRQATSLR</sequence>
<comment type="caution">
    <text evidence="1">The sequence shown here is derived from an EMBL/GenBank/DDBJ whole genome shotgun (WGS) entry which is preliminary data.</text>
</comment>
<dbReference type="EMBL" id="RCHU02000013">
    <property type="protein sequence ID" value="KAL3573325.1"/>
    <property type="molecule type" value="Genomic_DNA"/>
</dbReference>
<accession>A0ACC4B4P4</accession>
<evidence type="ECO:0000313" key="2">
    <source>
        <dbReference type="Proteomes" id="UP000309997"/>
    </source>
</evidence>
<dbReference type="Proteomes" id="UP000309997">
    <property type="component" value="Unassembled WGS sequence"/>
</dbReference>
<organism evidence="1 2">
    <name type="scientific">Populus alba</name>
    <name type="common">White poplar</name>
    <dbReference type="NCBI Taxonomy" id="43335"/>
    <lineage>
        <taxon>Eukaryota</taxon>
        <taxon>Viridiplantae</taxon>
        <taxon>Streptophyta</taxon>
        <taxon>Embryophyta</taxon>
        <taxon>Tracheophyta</taxon>
        <taxon>Spermatophyta</taxon>
        <taxon>Magnoliopsida</taxon>
        <taxon>eudicotyledons</taxon>
        <taxon>Gunneridae</taxon>
        <taxon>Pentapetalae</taxon>
        <taxon>rosids</taxon>
        <taxon>fabids</taxon>
        <taxon>Malpighiales</taxon>
        <taxon>Salicaceae</taxon>
        <taxon>Saliceae</taxon>
        <taxon>Populus</taxon>
    </lineage>
</organism>
<proteinExistence type="predicted"/>
<reference evidence="1 2" key="1">
    <citation type="journal article" date="2024" name="Plant Biotechnol. J.">
        <title>Genome and CRISPR/Cas9 system of a widespread forest tree (Populus alba) in the world.</title>
        <authorList>
            <person name="Liu Y.J."/>
            <person name="Jiang P.F."/>
            <person name="Han X.M."/>
            <person name="Li X.Y."/>
            <person name="Wang H.M."/>
            <person name="Wang Y.J."/>
            <person name="Wang X.X."/>
            <person name="Zeng Q.Y."/>
        </authorList>
    </citation>
    <scope>NUCLEOTIDE SEQUENCE [LARGE SCALE GENOMIC DNA]</scope>
    <source>
        <strain evidence="2">cv. PAL-ZL1</strain>
    </source>
</reference>